<dbReference type="Proteomes" id="UP001157418">
    <property type="component" value="Unassembled WGS sequence"/>
</dbReference>
<proteinExistence type="predicted"/>
<evidence type="ECO:0000313" key="1">
    <source>
        <dbReference type="EMBL" id="CAH1434054.1"/>
    </source>
</evidence>
<dbReference type="PANTHER" id="PTHR47150:SF5">
    <property type="entry name" value="OS07G0546750 PROTEIN"/>
    <property type="match status" value="1"/>
</dbReference>
<dbReference type="Pfam" id="PF04827">
    <property type="entry name" value="Plant_tran"/>
    <property type="match status" value="1"/>
</dbReference>
<comment type="caution">
    <text evidence="1">The sequence shown here is derived from an EMBL/GenBank/DDBJ whole genome shotgun (WGS) entry which is preliminary data.</text>
</comment>
<dbReference type="AlphaFoldDB" id="A0AAU9N7I1"/>
<dbReference type="EMBL" id="CAKMRJ010003334">
    <property type="protein sequence ID" value="CAH1434054.1"/>
    <property type="molecule type" value="Genomic_DNA"/>
</dbReference>
<reference evidence="1 2" key="1">
    <citation type="submission" date="2022-01" db="EMBL/GenBank/DDBJ databases">
        <authorList>
            <person name="Xiong W."/>
            <person name="Schranz E."/>
        </authorList>
    </citation>
    <scope>NUCLEOTIDE SEQUENCE [LARGE SCALE GENOMIC DNA]</scope>
</reference>
<keyword evidence="2" id="KW-1185">Reference proteome</keyword>
<dbReference type="InterPro" id="IPR006912">
    <property type="entry name" value="Harbinger_derived_prot"/>
</dbReference>
<organism evidence="1 2">
    <name type="scientific">Lactuca virosa</name>
    <dbReference type="NCBI Taxonomy" id="75947"/>
    <lineage>
        <taxon>Eukaryota</taxon>
        <taxon>Viridiplantae</taxon>
        <taxon>Streptophyta</taxon>
        <taxon>Embryophyta</taxon>
        <taxon>Tracheophyta</taxon>
        <taxon>Spermatophyta</taxon>
        <taxon>Magnoliopsida</taxon>
        <taxon>eudicotyledons</taxon>
        <taxon>Gunneridae</taxon>
        <taxon>Pentapetalae</taxon>
        <taxon>asterids</taxon>
        <taxon>campanulids</taxon>
        <taxon>Asterales</taxon>
        <taxon>Asteraceae</taxon>
        <taxon>Cichorioideae</taxon>
        <taxon>Cichorieae</taxon>
        <taxon>Lactucinae</taxon>
        <taxon>Lactuca</taxon>
    </lineage>
</organism>
<sequence>MRWKWSMCPNAHHGHYTTGNYHYPTIVLEAVASQALWIWNAFFASVSSLNDINILNNSPIFNKVCDNTTPDSSLIVRGTEYKFGYYLVDGIYPKVSVFVKILSCPDDPHRSRFKRIQEKARKYIERAFGALKKRWQIIAKASMFRDISTMTVVMYTCIILHNMILKHEGNTICVYDENEIIPETQPLEYGGQEWLQIMRIIHSVVTHTDLCHHLTDHFWTMNNFDLNMPPEDELEG</sequence>
<protein>
    <recommendedName>
        <fullName evidence="3">DDE Tnp4 domain-containing protein</fullName>
    </recommendedName>
</protein>
<accession>A0AAU9N7I1</accession>
<evidence type="ECO:0000313" key="2">
    <source>
        <dbReference type="Proteomes" id="UP001157418"/>
    </source>
</evidence>
<name>A0AAU9N7I1_9ASTR</name>
<evidence type="ECO:0008006" key="3">
    <source>
        <dbReference type="Google" id="ProtNLM"/>
    </source>
</evidence>
<dbReference type="PANTHER" id="PTHR47150">
    <property type="entry name" value="OS12G0169200 PROTEIN"/>
    <property type="match status" value="1"/>
</dbReference>
<gene>
    <name evidence="1" type="ORF">LVIROSA_LOCUS20605</name>
</gene>